<keyword evidence="1" id="KW-1133">Transmembrane helix</keyword>
<keyword evidence="1" id="KW-0812">Transmembrane</keyword>
<name>A0A0G4FYL0_9ALVE</name>
<dbReference type="AlphaFoldDB" id="A0A0G4FYL0"/>
<protein>
    <submittedName>
        <fullName evidence="2">Uncharacterized protein</fullName>
    </submittedName>
</protein>
<feature type="transmembrane region" description="Helical" evidence="1">
    <location>
        <begin position="140"/>
        <end position="162"/>
    </location>
</feature>
<organism evidence="2">
    <name type="scientific">Chromera velia CCMP2878</name>
    <dbReference type="NCBI Taxonomy" id="1169474"/>
    <lineage>
        <taxon>Eukaryota</taxon>
        <taxon>Sar</taxon>
        <taxon>Alveolata</taxon>
        <taxon>Colpodellida</taxon>
        <taxon>Chromeraceae</taxon>
        <taxon>Chromera</taxon>
    </lineage>
</organism>
<dbReference type="VEuPathDB" id="CryptoDB:Cvel_3873"/>
<keyword evidence="1" id="KW-0472">Membrane</keyword>
<dbReference type="EMBL" id="CDMZ01000717">
    <property type="protein sequence ID" value="CEM20132.1"/>
    <property type="molecule type" value="Genomic_DNA"/>
</dbReference>
<proteinExistence type="predicted"/>
<accession>A0A0G4FYL0</accession>
<gene>
    <name evidence="2" type="ORF">Cvel_3873</name>
</gene>
<sequence length="188" mass="19804">MDSGGGAGGGGEMHPSSEFVTLLGQRGETGASPRILFPLREDSTAWEADSRGDAPPGGWHLGDVSGSGTGLFPFLVQTGALLHAYASSCLKNLSFSLGRGKEVVLLLVNHEMDAPPVKSAADDQMDRSGEPRYIFNVPKYVWALLFAIALFIAVLCLVPCIISQSKKKQGGFQTLQAHQQGACCGGLL</sequence>
<reference evidence="2" key="1">
    <citation type="submission" date="2014-11" db="EMBL/GenBank/DDBJ databases">
        <authorList>
            <person name="Otto D Thomas"/>
            <person name="Naeem Raeece"/>
        </authorList>
    </citation>
    <scope>NUCLEOTIDE SEQUENCE</scope>
</reference>
<evidence type="ECO:0000256" key="1">
    <source>
        <dbReference type="SAM" id="Phobius"/>
    </source>
</evidence>
<evidence type="ECO:0000313" key="2">
    <source>
        <dbReference type="EMBL" id="CEM20132.1"/>
    </source>
</evidence>